<reference evidence="2" key="1">
    <citation type="submission" date="2020-11" db="EMBL/GenBank/DDBJ databases">
        <title>Bacterial whole genome sequence for Panacibacter sp. DH6.</title>
        <authorList>
            <person name="Le V."/>
            <person name="Ko S."/>
            <person name="Ahn C.-Y."/>
            <person name="Oh H.-M."/>
        </authorList>
    </citation>
    <scope>NUCLEOTIDE SEQUENCE</scope>
    <source>
        <strain evidence="2">DH6</strain>
    </source>
</reference>
<evidence type="ECO:0000313" key="3">
    <source>
        <dbReference type="Proteomes" id="UP000628448"/>
    </source>
</evidence>
<protein>
    <submittedName>
        <fullName evidence="2">Uncharacterized protein</fullName>
    </submittedName>
</protein>
<feature type="transmembrane region" description="Helical" evidence="1">
    <location>
        <begin position="12"/>
        <end position="30"/>
    </location>
</feature>
<sequence length="326" mass="37088">MVSIFKEKSASAVFSLTVVSIGTRLFFLQQPPVINSSSDDGLIYWVLSRLTFMPAVAIALLYHAIIILQALRLNYALNDLRMYPRQGYTTALAYVLLTALVPVWNNLSAALVINSMVIWLLFRIMKLYNSSSPRSLVYNIGMIAGCTVLLYFPSLPVVLVSFIALAVFRPFRFNEWLILLLGILTPFYFLGGYLFWNDRLETVLQQLHIFDLQIIRPPNLAMNMLTFSLAGLGIVSGIYLWQANSGRMVIQVRKNWIILFFMVILFIPGVYFMKNAWPNALLLCVPAAAAFIANTWQYPKKVFVPALLFWAFVAMIIVNNWIVTNF</sequence>
<feature type="transmembrane region" description="Helical" evidence="1">
    <location>
        <begin position="142"/>
        <end position="165"/>
    </location>
</feature>
<feature type="transmembrane region" description="Helical" evidence="1">
    <location>
        <begin position="255"/>
        <end position="273"/>
    </location>
</feature>
<feature type="transmembrane region" description="Helical" evidence="1">
    <location>
        <begin position="92"/>
        <end position="122"/>
    </location>
</feature>
<gene>
    <name evidence="2" type="ORF">I5907_11520</name>
</gene>
<keyword evidence="1" id="KW-1133">Transmembrane helix</keyword>
<evidence type="ECO:0000256" key="1">
    <source>
        <dbReference type="SAM" id="Phobius"/>
    </source>
</evidence>
<keyword evidence="1" id="KW-0812">Transmembrane</keyword>
<dbReference type="AlphaFoldDB" id="A0A931E9Y0"/>
<name>A0A931E9Y0_9BACT</name>
<comment type="caution">
    <text evidence="2">The sequence shown here is derived from an EMBL/GenBank/DDBJ whole genome shotgun (WGS) entry which is preliminary data.</text>
</comment>
<feature type="transmembrane region" description="Helical" evidence="1">
    <location>
        <begin position="177"/>
        <end position="196"/>
    </location>
</feature>
<dbReference type="RefSeq" id="WP_196990861.1">
    <property type="nucleotide sequence ID" value="NZ_JADWYR010000001.1"/>
</dbReference>
<proteinExistence type="predicted"/>
<dbReference type="EMBL" id="JADWYR010000001">
    <property type="protein sequence ID" value="MBG9376869.1"/>
    <property type="molecule type" value="Genomic_DNA"/>
</dbReference>
<feature type="transmembrane region" description="Helical" evidence="1">
    <location>
        <begin position="42"/>
        <end position="71"/>
    </location>
</feature>
<keyword evidence="1" id="KW-0472">Membrane</keyword>
<feature type="transmembrane region" description="Helical" evidence="1">
    <location>
        <begin position="279"/>
        <end position="296"/>
    </location>
</feature>
<keyword evidence="3" id="KW-1185">Reference proteome</keyword>
<feature type="transmembrane region" description="Helical" evidence="1">
    <location>
        <begin position="303"/>
        <end position="323"/>
    </location>
</feature>
<organism evidence="2 3">
    <name type="scientific">Panacibacter microcysteis</name>
    <dbReference type="NCBI Taxonomy" id="2793269"/>
    <lineage>
        <taxon>Bacteria</taxon>
        <taxon>Pseudomonadati</taxon>
        <taxon>Bacteroidota</taxon>
        <taxon>Chitinophagia</taxon>
        <taxon>Chitinophagales</taxon>
        <taxon>Chitinophagaceae</taxon>
        <taxon>Panacibacter</taxon>
    </lineage>
</organism>
<dbReference type="Proteomes" id="UP000628448">
    <property type="component" value="Unassembled WGS sequence"/>
</dbReference>
<evidence type="ECO:0000313" key="2">
    <source>
        <dbReference type="EMBL" id="MBG9376869.1"/>
    </source>
</evidence>
<feature type="transmembrane region" description="Helical" evidence="1">
    <location>
        <begin position="220"/>
        <end position="243"/>
    </location>
</feature>
<accession>A0A931E9Y0</accession>